<evidence type="ECO:0000313" key="3">
    <source>
        <dbReference type="Proteomes" id="UP000027161"/>
    </source>
</evidence>
<evidence type="ECO:0000313" key="2">
    <source>
        <dbReference type="EMBL" id="KDO02179.1"/>
    </source>
</evidence>
<dbReference type="AlphaFoldDB" id="A0A8E1BZ72"/>
<proteinExistence type="predicted"/>
<geneLocation type="plasmid" evidence="2">
    <name>pREISMN_2</name>
</geneLocation>
<dbReference type="EMBL" id="JFKF01000202">
    <property type="protein sequence ID" value="KDO02179.1"/>
    <property type="molecule type" value="Genomic_DNA"/>
</dbReference>
<feature type="region of interest" description="Disordered" evidence="1">
    <location>
        <begin position="82"/>
        <end position="104"/>
    </location>
</feature>
<organism evidence="2 3">
    <name type="scientific">Rickettsia tamurae subsp. buchneri</name>
    <dbReference type="NCBI Taxonomy" id="1462938"/>
    <lineage>
        <taxon>Bacteria</taxon>
        <taxon>Pseudomonadati</taxon>
        <taxon>Pseudomonadota</taxon>
        <taxon>Alphaproteobacteria</taxon>
        <taxon>Rickettsiales</taxon>
        <taxon>Rickettsiaceae</taxon>
        <taxon>Rickettsieae</taxon>
        <taxon>Rickettsia</taxon>
        <taxon>spotted fever group</taxon>
    </lineage>
</organism>
<sequence>MVTKPLPTTTKLANLQQLKKDRIAKIEAEFLKQKTQLLQKRKEELFNLFQAYSSLTIDDKSLIGFLKFVKNPDNKNHPILNEFKELSQKNKIPSKPKSDNTKTD</sequence>
<gene>
    <name evidence="2" type="ORF">REISMN_08465</name>
</gene>
<keyword evidence="2" id="KW-0614">Plasmid</keyword>
<accession>A0A8E1BZ72</accession>
<comment type="caution">
    <text evidence="2">The sequence shown here is derived from an EMBL/GenBank/DDBJ whole genome shotgun (WGS) entry which is preliminary data.</text>
</comment>
<dbReference type="Proteomes" id="UP000027161">
    <property type="component" value="Unassembled WGS sequence"/>
</dbReference>
<keyword evidence="3" id="KW-1185">Reference proteome</keyword>
<reference evidence="2 3" key="1">
    <citation type="submission" date="2014-02" db="EMBL/GenBank/DDBJ databases">
        <title>Draft genome sequence of Rickettsia buchneri sp. nov. ISO7T.</title>
        <authorList>
            <person name="Felsheim R.F."/>
            <person name="Kurtti T.J."/>
            <person name="Munderloh U.G."/>
        </authorList>
    </citation>
    <scope>NUCLEOTIDE SEQUENCE [LARGE SCALE GENOMIC DNA]</scope>
    <source>
        <strain evidence="3">ISO7</strain>
        <plasmid evidence="2">pREISMN_2</plasmid>
    </source>
</reference>
<name>A0A8E1BZ72_9RICK</name>
<dbReference type="RefSeq" id="WP_008581504.1">
    <property type="nucleotide sequence ID" value="NZ_JFKF01000202.1"/>
</dbReference>
<protein>
    <submittedName>
        <fullName evidence="2">Uncharacterized protein</fullName>
    </submittedName>
</protein>
<evidence type="ECO:0000256" key="1">
    <source>
        <dbReference type="SAM" id="MobiDB-lite"/>
    </source>
</evidence>